<keyword evidence="2" id="KW-1133">Transmembrane helix</keyword>
<evidence type="ECO:0000256" key="1">
    <source>
        <dbReference type="ARBA" id="ARBA00044504"/>
    </source>
</evidence>
<sequence length="89" mass="9691">MPFIIVNESFEMIATYGLQTNMLIYLMTFYNMSAATATSILGLWAALSKGLAIVGAIVADSYCGRFRAVAFGSISTLIVSNLSHFHNFN</sequence>
<dbReference type="PANTHER" id="PTHR11654">
    <property type="entry name" value="OLIGOPEPTIDE TRANSPORTER-RELATED"/>
    <property type="match status" value="1"/>
</dbReference>
<dbReference type="InterPro" id="IPR036259">
    <property type="entry name" value="MFS_trans_sf"/>
</dbReference>
<name>A0AAV9KR09_9SOLN</name>
<keyword evidence="2" id="KW-0472">Membrane</keyword>
<keyword evidence="4" id="KW-1185">Reference proteome</keyword>
<comment type="caution">
    <text evidence="3">The sequence shown here is derived from an EMBL/GenBank/DDBJ whole genome shotgun (WGS) entry which is preliminary data.</text>
</comment>
<gene>
    <name evidence="3" type="ORF">R3W88_014107</name>
</gene>
<dbReference type="Gene3D" id="1.20.1250.20">
    <property type="entry name" value="MFS general substrate transporter like domains"/>
    <property type="match status" value="1"/>
</dbReference>
<dbReference type="EMBL" id="JAWPEI010000009">
    <property type="protein sequence ID" value="KAK4715769.1"/>
    <property type="molecule type" value="Genomic_DNA"/>
</dbReference>
<evidence type="ECO:0000256" key="2">
    <source>
        <dbReference type="SAM" id="Phobius"/>
    </source>
</evidence>
<dbReference type="Proteomes" id="UP001311915">
    <property type="component" value="Unassembled WGS sequence"/>
</dbReference>
<proteinExistence type="inferred from homology"/>
<evidence type="ECO:0000313" key="3">
    <source>
        <dbReference type="EMBL" id="KAK4715769.1"/>
    </source>
</evidence>
<evidence type="ECO:0000313" key="4">
    <source>
        <dbReference type="Proteomes" id="UP001311915"/>
    </source>
</evidence>
<protein>
    <recommendedName>
        <fullName evidence="5">Major facilitator superfamily (MFS) profile domain-containing protein</fullName>
    </recommendedName>
</protein>
<feature type="transmembrane region" description="Helical" evidence="2">
    <location>
        <begin position="68"/>
        <end position="86"/>
    </location>
</feature>
<organism evidence="3 4">
    <name type="scientific">Solanum pinnatisectum</name>
    <name type="common">tansyleaf nightshade</name>
    <dbReference type="NCBI Taxonomy" id="50273"/>
    <lineage>
        <taxon>Eukaryota</taxon>
        <taxon>Viridiplantae</taxon>
        <taxon>Streptophyta</taxon>
        <taxon>Embryophyta</taxon>
        <taxon>Tracheophyta</taxon>
        <taxon>Spermatophyta</taxon>
        <taxon>Magnoliopsida</taxon>
        <taxon>eudicotyledons</taxon>
        <taxon>Gunneridae</taxon>
        <taxon>Pentapetalae</taxon>
        <taxon>asterids</taxon>
        <taxon>lamiids</taxon>
        <taxon>Solanales</taxon>
        <taxon>Solanaceae</taxon>
        <taxon>Solanoideae</taxon>
        <taxon>Solaneae</taxon>
        <taxon>Solanum</taxon>
    </lineage>
</organism>
<dbReference type="AlphaFoldDB" id="A0AAV9KR09"/>
<keyword evidence="2" id="KW-0812">Transmembrane</keyword>
<comment type="similarity">
    <text evidence="1">Belongs to the major facilitator superfamily. Phosphate:H(+) symporter (TC 2.A.1.9) family.</text>
</comment>
<accession>A0AAV9KR09</accession>
<evidence type="ECO:0008006" key="5">
    <source>
        <dbReference type="Google" id="ProtNLM"/>
    </source>
</evidence>
<reference evidence="3 4" key="1">
    <citation type="submission" date="2023-10" db="EMBL/GenBank/DDBJ databases">
        <title>Genome-Wide Identification Analysis in wild type Solanum Pinnatisectum Reveals Some Genes Defensing Phytophthora Infestans.</title>
        <authorList>
            <person name="Sun C."/>
        </authorList>
    </citation>
    <scope>NUCLEOTIDE SEQUENCE [LARGE SCALE GENOMIC DNA]</scope>
    <source>
        <strain evidence="3">LQN</strain>
        <tissue evidence="3">Leaf</tissue>
    </source>
</reference>